<dbReference type="PROSITE" id="PS51120">
    <property type="entry name" value="LDLRB"/>
    <property type="match status" value="14"/>
</dbReference>
<dbReference type="Gene3D" id="2.10.25.10">
    <property type="entry name" value="Laminin"/>
    <property type="match status" value="1"/>
</dbReference>
<accession>A0A224Z3Q1</accession>
<dbReference type="InterPro" id="IPR000742">
    <property type="entry name" value="EGF"/>
</dbReference>
<feature type="domain" description="EGF-like" evidence="16">
    <location>
        <begin position="295"/>
        <end position="334"/>
    </location>
</feature>
<feature type="repeat" description="LDL-receptor class B" evidence="12">
    <location>
        <begin position="114"/>
        <end position="156"/>
    </location>
</feature>
<organism evidence="17">
    <name type="scientific">Rhipicephalus zambeziensis</name>
    <dbReference type="NCBI Taxonomy" id="60191"/>
    <lineage>
        <taxon>Eukaryota</taxon>
        <taxon>Metazoa</taxon>
        <taxon>Ecdysozoa</taxon>
        <taxon>Arthropoda</taxon>
        <taxon>Chelicerata</taxon>
        <taxon>Arachnida</taxon>
        <taxon>Acari</taxon>
        <taxon>Parasitiformes</taxon>
        <taxon>Ixodida</taxon>
        <taxon>Ixodoidea</taxon>
        <taxon>Ixodidae</taxon>
        <taxon>Rhipicephalinae</taxon>
        <taxon>Rhipicephalus</taxon>
        <taxon>Rhipicephalus</taxon>
    </lineage>
</organism>
<keyword evidence="9 17" id="KW-0675">Receptor</keyword>
<keyword evidence="7 14" id="KW-0472">Membrane</keyword>
<evidence type="ECO:0000256" key="11">
    <source>
        <dbReference type="PROSITE-ProRule" id="PRU00124"/>
    </source>
</evidence>
<feature type="chain" id="PRO_5012285060" evidence="15">
    <location>
        <begin position="24"/>
        <end position="1519"/>
    </location>
</feature>
<feature type="repeat" description="LDL-receptor class B" evidence="12">
    <location>
        <begin position="727"/>
        <end position="769"/>
    </location>
</feature>
<dbReference type="InterPro" id="IPR050778">
    <property type="entry name" value="Cueball_EGF_LRP_Nidogen"/>
</dbReference>
<feature type="disulfide bond" evidence="11">
    <location>
        <begin position="1259"/>
        <end position="1277"/>
    </location>
</feature>
<feature type="repeat" description="LDL-receptor class B" evidence="12">
    <location>
        <begin position="770"/>
        <end position="814"/>
    </location>
</feature>
<evidence type="ECO:0000313" key="17">
    <source>
        <dbReference type="EMBL" id="MAA20630.1"/>
    </source>
</evidence>
<dbReference type="GO" id="GO:0005886">
    <property type="term" value="C:plasma membrane"/>
    <property type="evidence" value="ECO:0007669"/>
    <property type="project" value="UniProtKB-SubCell"/>
</dbReference>
<feature type="repeat" description="LDL-receptor class B" evidence="12">
    <location>
        <begin position="1079"/>
        <end position="1122"/>
    </location>
</feature>
<dbReference type="Pfam" id="PF00057">
    <property type="entry name" value="Ldl_recept_a"/>
    <property type="match status" value="2"/>
</dbReference>
<dbReference type="SMART" id="SM00181">
    <property type="entry name" value="EGF"/>
    <property type="match status" value="4"/>
</dbReference>
<evidence type="ECO:0000256" key="5">
    <source>
        <dbReference type="ARBA" id="ARBA00022729"/>
    </source>
</evidence>
<dbReference type="FunFam" id="2.120.10.30:FF:000008">
    <property type="entry name" value="Low-density lipoprotein receptor-related protein 4"/>
    <property type="match status" value="2"/>
</dbReference>
<feature type="region of interest" description="Disordered" evidence="13">
    <location>
        <begin position="1419"/>
        <end position="1450"/>
    </location>
</feature>
<evidence type="ECO:0000256" key="6">
    <source>
        <dbReference type="ARBA" id="ARBA00022737"/>
    </source>
</evidence>
<dbReference type="Pfam" id="PF14670">
    <property type="entry name" value="FXa_inhibition"/>
    <property type="match status" value="3"/>
</dbReference>
<evidence type="ECO:0000256" key="15">
    <source>
        <dbReference type="SAM" id="SignalP"/>
    </source>
</evidence>
<evidence type="ECO:0000256" key="3">
    <source>
        <dbReference type="ARBA" id="ARBA00022536"/>
    </source>
</evidence>
<dbReference type="FunFam" id="2.120.10.30:FF:000241">
    <property type="entry name" value="Low-density lipoprotein receptor-related protein 6"/>
    <property type="match status" value="1"/>
</dbReference>
<feature type="disulfide bond" evidence="11">
    <location>
        <begin position="1271"/>
        <end position="1286"/>
    </location>
</feature>
<feature type="signal peptide" evidence="15">
    <location>
        <begin position="1"/>
        <end position="23"/>
    </location>
</feature>
<protein>
    <submittedName>
        <fullName evidence="17">Low density lipoprotein receptor-related protein 5/6</fullName>
    </submittedName>
</protein>
<evidence type="ECO:0000256" key="13">
    <source>
        <dbReference type="SAM" id="MobiDB-lite"/>
    </source>
</evidence>
<feature type="repeat" description="LDL-receptor class B" evidence="12">
    <location>
        <begin position="157"/>
        <end position="202"/>
    </location>
</feature>
<keyword evidence="14" id="KW-1133">Transmembrane helix</keyword>
<feature type="repeat" description="LDL-receptor class B" evidence="12">
    <location>
        <begin position="815"/>
        <end position="858"/>
    </location>
</feature>
<feature type="transmembrane region" description="Helical" evidence="14">
    <location>
        <begin position="1374"/>
        <end position="1394"/>
    </location>
</feature>
<dbReference type="Gene3D" id="2.120.10.30">
    <property type="entry name" value="TolB, C-terminal domain"/>
    <property type="match status" value="4"/>
</dbReference>
<feature type="repeat" description="LDL-receptor class B" evidence="12">
    <location>
        <begin position="72"/>
        <end position="113"/>
    </location>
</feature>
<dbReference type="SUPFAM" id="SSF57196">
    <property type="entry name" value="EGF/Laminin"/>
    <property type="match status" value="3"/>
</dbReference>
<dbReference type="PRINTS" id="PR00261">
    <property type="entry name" value="LDLRECEPTOR"/>
</dbReference>
<feature type="domain" description="EGF-like" evidence="16">
    <location>
        <begin position="1212"/>
        <end position="1246"/>
    </location>
</feature>
<feature type="domain" description="EGF-like" evidence="16">
    <location>
        <begin position="601"/>
        <end position="639"/>
    </location>
</feature>
<evidence type="ECO:0000256" key="4">
    <source>
        <dbReference type="ARBA" id="ARBA00022583"/>
    </source>
</evidence>
<dbReference type="EMBL" id="GFPF01009484">
    <property type="protein sequence ID" value="MAA20630.1"/>
    <property type="molecule type" value="Transcribed_RNA"/>
</dbReference>
<feature type="repeat" description="LDL-receptor class B" evidence="12">
    <location>
        <begin position="468"/>
        <end position="511"/>
    </location>
</feature>
<feature type="domain" description="EGF-like" evidence="16">
    <location>
        <begin position="906"/>
        <end position="945"/>
    </location>
</feature>
<dbReference type="Pfam" id="PF00058">
    <property type="entry name" value="Ldl_recept_b"/>
    <property type="match status" value="12"/>
</dbReference>
<dbReference type="FunFam" id="2.120.10.30:FF:000001">
    <property type="entry name" value="Low-density lipoprotein receptor-related protein 6"/>
    <property type="match status" value="1"/>
</dbReference>
<keyword evidence="6" id="KW-0677">Repeat</keyword>
<dbReference type="Gene3D" id="4.10.400.10">
    <property type="entry name" value="Low-density Lipoprotein Receptor"/>
    <property type="match status" value="3"/>
</dbReference>
<dbReference type="PROSITE" id="PS50068">
    <property type="entry name" value="LDLRA_2"/>
    <property type="match status" value="3"/>
</dbReference>
<evidence type="ECO:0000256" key="10">
    <source>
        <dbReference type="ARBA" id="ARBA00023180"/>
    </source>
</evidence>
<dbReference type="InterPro" id="IPR002172">
    <property type="entry name" value="LDrepeatLR_classA_rpt"/>
</dbReference>
<feature type="repeat" description="LDL-receptor class B" evidence="12">
    <location>
        <begin position="512"/>
        <end position="554"/>
    </location>
</feature>
<keyword evidence="4" id="KW-0254">Endocytosis</keyword>
<evidence type="ECO:0000256" key="8">
    <source>
        <dbReference type="ARBA" id="ARBA00023157"/>
    </source>
</evidence>
<evidence type="ECO:0000256" key="9">
    <source>
        <dbReference type="ARBA" id="ARBA00023170"/>
    </source>
</evidence>
<feature type="compositionally biased region" description="Pro residues" evidence="13">
    <location>
        <begin position="1507"/>
        <end position="1519"/>
    </location>
</feature>
<keyword evidence="5 15" id="KW-0732">Signal</keyword>
<dbReference type="SUPFAM" id="SSF63825">
    <property type="entry name" value="YWTD domain"/>
    <property type="match status" value="4"/>
</dbReference>
<comment type="subcellular location">
    <subcellularLocation>
        <location evidence="1">Cell membrane</location>
        <topology evidence="1">Single-pass type I membrane protein</topology>
    </subcellularLocation>
</comment>
<keyword evidence="14" id="KW-0812">Transmembrane</keyword>
<dbReference type="PANTHER" id="PTHR46513:SF41">
    <property type="entry name" value="LOW-DENSITY LIPOPROTEIN RECEPTOR-RELATED PROTEIN"/>
    <property type="match status" value="1"/>
</dbReference>
<feature type="disulfide bond" evidence="11">
    <location>
        <begin position="1345"/>
        <end position="1360"/>
    </location>
</feature>
<evidence type="ECO:0000259" key="16">
    <source>
        <dbReference type="SMART" id="SM00181"/>
    </source>
</evidence>
<feature type="repeat" description="LDL-receptor class B" evidence="12">
    <location>
        <begin position="684"/>
        <end position="726"/>
    </location>
</feature>
<dbReference type="GO" id="GO:0006897">
    <property type="term" value="P:endocytosis"/>
    <property type="evidence" value="ECO:0007669"/>
    <property type="project" value="UniProtKB-KW"/>
</dbReference>
<keyword evidence="10" id="KW-0325">Glycoprotein</keyword>
<feature type="repeat" description="LDL-receptor class B" evidence="12">
    <location>
        <begin position="203"/>
        <end position="245"/>
    </location>
</feature>
<keyword evidence="17" id="KW-0449">Lipoprotein</keyword>
<keyword evidence="2" id="KW-1003">Cell membrane</keyword>
<feature type="region of interest" description="Disordered" evidence="13">
    <location>
        <begin position="1500"/>
        <end position="1519"/>
    </location>
</feature>
<feature type="repeat" description="LDL-receptor class B" evidence="12">
    <location>
        <begin position="425"/>
        <end position="467"/>
    </location>
</feature>
<feature type="disulfide bond" evidence="11">
    <location>
        <begin position="1298"/>
        <end position="1316"/>
    </location>
</feature>
<proteinExistence type="predicted"/>
<dbReference type="CDD" id="cd00112">
    <property type="entry name" value="LDLa"/>
    <property type="match status" value="3"/>
</dbReference>
<dbReference type="PROSITE" id="PS01209">
    <property type="entry name" value="LDLRA_1"/>
    <property type="match status" value="3"/>
</dbReference>
<dbReference type="InterPro" id="IPR000033">
    <property type="entry name" value="LDLR_classB_rpt"/>
</dbReference>
<evidence type="ECO:0000256" key="12">
    <source>
        <dbReference type="PROSITE-ProRule" id="PRU00461"/>
    </source>
</evidence>
<feature type="repeat" description="LDL-receptor class B" evidence="12">
    <location>
        <begin position="992"/>
        <end position="1034"/>
    </location>
</feature>
<reference evidence="17" key="1">
    <citation type="journal article" date="2017" name="Parasit. Vectors">
        <title>Sialotranscriptomics of Rhipicephalus zambeziensis reveals intricate expression profiles of secretory proteins and suggests tight temporal transcriptional regulation during blood-feeding.</title>
        <authorList>
            <person name="de Castro M.H."/>
            <person name="de Klerk D."/>
            <person name="Pienaar R."/>
            <person name="Rees D.J.G."/>
            <person name="Mans B.J."/>
        </authorList>
    </citation>
    <scope>NUCLEOTIDE SEQUENCE</scope>
    <source>
        <tissue evidence="17">Salivary glands</tissue>
    </source>
</reference>
<keyword evidence="8 11" id="KW-1015">Disulfide bond</keyword>
<feature type="region of interest" description="Disordered" evidence="13">
    <location>
        <begin position="1470"/>
        <end position="1495"/>
    </location>
</feature>
<comment type="caution">
    <text evidence="11">Lacks conserved residue(s) required for the propagation of feature annotation.</text>
</comment>
<dbReference type="PANTHER" id="PTHR46513">
    <property type="entry name" value="VITELLOGENIN RECEPTOR-LIKE PROTEIN-RELATED-RELATED"/>
    <property type="match status" value="1"/>
</dbReference>
<evidence type="ECO:0000256" key="7">
    <source>
        <dbReference type="ARBA" id="ARBA00023136"/>
    </source>
</evidence>
<dbReference type="SUPFAM" id="SSF57424">
    <property type="entry name" value="LDL receptor-like module"/>
    <property type="match status" value="3"/>
</dbReference>
<dbReference type="SMART" id="SM00135">
    <property type="entry name" value="LY"/>
    <property type="match status" value="19"/>
</dbReference>
<name>A0A224Z3Q1_9ACAR</name>
<evidence type="ECO:0000256" key="2">
    <source>
        <dbReference type="ARBA" id="ARBA00022475"/>
    </source>
</evidence>
<evidence type="ECO:0000256" key="1">
    <source>
        <dbReference type="ARBA" id="ARBA00004251"/>
    </source>
</evidence>
<evidence type="ECO:0000256" key="14">
    <source>
        <dbReference type="SAM" id="Phobius"/>
    </source>
</evidence>
<dbReference type="SMART" id="SM00192">
    <property type="entry name" value="LDLa"/>
    <property type="match status" value="3"/>
</dbReference>
<sequence>MRRWWWHLCGVSVLCCWLAVCDATAHGGVRLLFANRKDIRLLELDGRRANGSRVLVDGLEDAAALDFLYEGGLLFWTDVGLEVIRRRSLDGTDLTVASMGVVSPDGLACDWVGRKLYWTDSETNRLEVAELDGSHRKVLLWRDLDQPRAIALVPTDGLLFWTDWGDVPKIERASMDGNLTTRKVIVREDIFWPNGLTVDYEARRIYWVDAKLKLISSMNYDGEDRAVVIHGSLSLPFALTVLGDTLYWTDWQLRAVLSCSKQTGAHKRTVLVGELDPMDIQAYSALRQPKGEGSQCSYNNGGCSHLCLVSSEAPFYSCACPTGVRLLNDSRTCAQGAEQILLLARRKDLRRISLDTPDYTDVVLPLRGLKHAIALDYDPVEGRVYWTDDELCLIQRAFLNGTGQEAVVTLEVQHPDGLAVDVVARNLYWTDTGTDRIEVARLNGTARKVLIAEGLAEPRAIVLDPPQGWMYWTDWGQPAKIERAALDGSERRVLVSTDLGWPNGLALDARDGRLYWADARTDRIESSRLDGSDRKVLLDNQLPHVFGFTLLGQYIYWTDWQGRSIERLHKRTGERLVILDQLPDLMGIKAVSVHARPGENDCSHANGGCSHLCLQRPHGGRVCACPTGLELRADLRGCTVAEAFLLYAQHSDIRRISLQSRRTDQIPLAGVREVAALDYDGNDGRLYWSDKALKRISRAFLNGSQLESIVEFGLELPESLAVDWVGRNLYWADLVLKRIEVSRLDGQARRVLLWQRVDVPRALVLEPKHRWMFWSDWGIKDPRIERAALDGSQRKRLTNVQVGRVNSLTIDHAEQRLYWIDIDANHIGCCEMDGDRQRVVVPAAAAQQPFGLTQYQEYLYWTDLEGHSIERALKSTGANRSRLLGQLKYIDDLLVFHTSRQAGWNQCAVYNGGCSHLCLGVPGPRGFQCACPTHHLLGPNNRTCQRPASFLLFSQKSSISRLGLNADDSPDIMLPIQGLKNIRALEFDPVADFLYWIDGKSHVIRRSRDNGTQVTTVAASTGAHPFALALDPYARQLFWSCSQGNLINISSLDSGRPLGILLASGDDRPRHLALHPHLGVLVWSNLVNPALIERSFVDGSARQTLVSKELRQPGALAMDCPEERLYWSDLELQRVEHVHLTGEHRKVVLSNVQANALAVFGEQLFILDRTEQCILRAHKLSGADMRPLQARRPHLSALVAVQRRPTETAPHPCTGHRCSHLCRAVRGRAQCTCPPGLVLRGSSDCVTAARCSAEHEFGCATGGCVAMEVRCDGANDCADRSDERDCPPGCAPGTEFRCRDGGCVPKPRLCDGTADCADESDELCCGADRFACHSRDQCIDRSRVCDRRPDCADRSDELVCEAVSSAGRTATTTVVLLIVFGSLTVLLAIGLCCYQQRTRTAPAAAPHAAAYRMLPYPKPPAAPPPSSTASSNGYPRETLNPPPSPATLYGGPTPCSTDVCDDSEPCRCDDSLYDSDPNPPPPTPRSRGCVSDASCPPSPLNERAFCHPPPPSPVPESDY</sequence>
<feature type="repeat" description="LDL-receptor class B" evidence="12">
    <location>
        <begin position="382"/>
        <end position="424"/>
    </location>
</feature>
<feature type="disulfide bond" evidence="11">
    <location>
        <begin position="1310"/>
        <end position="1325"/>
    </location>
</feature>
<dbReference type="InterPro" id="IPR036055">
    <property type="entry name" value="LDL_receptor-like_sf"/>
</dbReference>
<keyword evidence="3" id="KW-0245">EGF-like domain</keyword>
<dbReference type="InterPro" id="IPR011042">
    <property type="entry name" value="6-blade_b-propeller_TolB-like"/>
</dbReference>
<dbReference type="InterPro" id="IPR023415">
    <property type="entry name" value="LDLR_class-A_CS"/>
</dbReference>